<dbReference type="Proteomes" id="UP000001876">
    <property type="component" value="Unassembled WGS sequence"/>
</dbReference>
<keyword evidence="2" id="KW-1185">Reference proteome</keyword>
<accession>C1MUG6</accession>
<name>C1MUG6_MICPC</name>
<dbReference type="AlphaFoldDB" id="C1MUG6"/>
<dbReference type="OrthoDB" id="10688918at2759"/>
<dbReference type="GeneID" id="9684931"/>
<organism evidence="2">
    <name type="scientific">Micromonas pusilla (strain CCMP1545)</name>
    <name type="common">Picoplanktonic green alga</name>
    <dbReference type="NCBI Taxonomy" id="564608"/>
    <lineage>
        <taxon>Eukaryota</taxon>
        <taxon>Viridiplantae</taxon>
        <taxon>Chlorophyta</taxon>
        <taxon>Mamiellophyceae</taxon>
        <taxon>Mamiellales</taxon>
        <taxon>Mamiellaceae</taxon>
        <taxon>Micromonas</taxon>
    </lineage>
</organism>
<dbReference type="KEGG" id="mpp:MICPUCDRAFT_69563"/>
<sequence length="521" mass="50643">MFTVDDATGNTVVAGTLGAGASTLASASVTGALSSGAATLASASVSGALSAGATTITGATGITGATTVTGDVKVKASDGTDKVTIASSTGNTVISGTLNAGASTLASASVTGALSSGAATLASATLNGDLSTSGDIAMSTTASEIKHTAATGATSGLTISSSKGFVVVKSTSLYVDVEDVRFTSKTIGIAGDTSLITLASAGVGVTGTLTSSGLATLASATVTGALSAGATTITGATGITGATTITGDLDVKKSDGTSVMSVDSASTSMVGFGTDSPRAVVDARYGTGTPAGPWVAGAFGPKGDNGKHVVLGTSFDVPTIGGHGRGTGAAWTSWENLAINPSGGNVGIGTFAPSSTLHVVGDATIAGAVTVTGAITQSGKAYAYGTRDNTIQVLTGYPGASLSWPTTSVVNGGFTKSGNSYTPPVTGLYRVSATASAYIATTSGERAFELALHAVSTGARLVYSIGHLDYLESSTGTHSNVAVGPAVVTLTAGVAYEWRVYSENDGVGRVHVAQHIIESFP</sequence>
<evidence type="ECO:0000313" key="2">
    <source>
        <dbReference type="Proteomes" id="UP000001876"/>
    </source>
</evidence>
<protein>
    <submittedName>
        <fullName evidence="1">Predicted protein</fullName>
    </submittedName>
</protein>
<reference evidence="1 2" key="1">
    <citation type="journal article" date="2009" name="Science">
        <title>Green evolution and dynamic adaptations revealed by genomes of the marine picoeukaryotes Micromonas.</title>
        <authorList>
            <person name="Worden A.Z."/>
            <person name="Lee J.H."/>
            <person name="Mock T."/>
            <person name="Rouze P."/>
            <person name="Simmons M.P."/>
            <person name="Aerts A.L."/>
            <person name="Allen A.E."/>
            <person name="Cuvelier M.L."/>
            <person name="Derelle E."/>
            <person name="Everett M.V."/>
            <person name="Foulon E."/>
            <person name="Grimwood J."/>
            <person name="Gundlach H."/>
            <person name="Henrissat B."/>
            <person name="Napoli C."/>
            <person name="McDonald S.M."/>
            <person name="Parker M.S."/>
            <person name="Rombauts S."/>
            <person name="Salamov A."/>
            <person name="Von Dassow P."/>
            <person name="Badger J.H."/>
            <person name="Coutinho P.M."/>
            <person name="Demir E."/>
            <person name="Dubchak I."/>
            <person name="Gentemann C."/>
            <person name="Eikrem W."/>
            <person name="Gready J.E."/>
            <person name="John U."/>
            <person name="Lanier W."/>
            <person name="Lindquist E.A."/>
            <person name="Lucas S."/>
            <person name="Mayer K.F."/>
            <person name="Moreau H."/>
            <person name="Not F."/>
            <person name="Otillar R."/>
            <person name="Panaud O."/>
            <person name="Pangilinan J."/>
            <person name="Paulsen I."/>
            <person name="Piegu B."/>
            <person name="Poliakov A."/>
            <person name="Robbens S."/>
            <person name="Schmutz J."/>
            <person name="Toulza E."/>
            <person name="Wyss T."/>
            <person name="Zelensky A."/>
            <person name="Zhou K."/>
            <person name="Armbrust E.V."/>
            <person name="Bhattacharya D."/>
            <person name="Goodenough U.W."/>
            <person name="Van de Peer Y."/>
            <person name="Grigoriev I.V."/>
        </authorList>
    </citation>
    <scope>NUCLEOTIDE SEQUENCE [LARGE SCALE GENOMIC DNA]</scope>
    <source>
        <strain evidence="1 2">CCMP1545</strain>
    </source>
</reference>
<dbReference type="RefSeq" id="XP_003059491.1">
    <property type="nucleotide sequence ID" value="XM_003059445.1"/>
</dbReference>
<evidence type="ECO:0000313" key="1">
    <source>
        <dbReference type="EMBL" id="EEH56623.1"/>
    </source>
</evidence>
<dbReference type="EMBL" id="GG663740">
    <property type="protein sequence ID" value="EEH56623.1"/>
    <property type="molecule type" value="Genomic_DNA"/>
</dbReference>
<gene>
    <name evidence="1" type="ORF">MICPUCDRAFT_69563</name>
</gene>
<proteinExistence type="predicted"/>